<evidence type="ECO:0000256" key="8">
    <source>
        <dbReference type="ARBA" id="ARBA00023242"/>
    </source>
</evidence>
<evidence type="ECO:0000256" key="5">
    <source>
        <dbReference type="ARBA" id="ARBA00022833"/>
    </source>
</evidence>
<feature type="domain" description="WW" evidence="11">
    <location>
        <begin position="306"/>
        <end position="340"/>
    </location>
</feature>
<keyword evidence="5 9" id="KW-0862">Zinc</keyword>
<comment type="caution">
    <text evidence="13">The sequence shown here is derived from an EMBL/GenBank/DDBJ whole genome shotgun (WGS) entry which is preliminary data.</text>
</comment>
<dbReference type="Gene3D" id="3.30.70.330">
    <property type="match status" value="1"/>
</dbReference>
<feature type="zinc finger region" description="C3H1-type" evidence="9">
    <location>
        <begin position="110"/>
        <end position="132"/>
    </location>
</feature>
<dbReference type="GO" id="GO:0017070">
    <property type="term" value="F:U6 snRNA binding"/>
    <property type="evidence" value="ECO:0007669"/>
    <property type="project" value="TreeGrafter"/>
</dbReference>
<dbReference type="EMBL" id="JAQMWT010000317">
    <property type="protein sequence ID" value="KAJ8605187.1"/>
    <property type="molecule type" value="Genomic_DNA"/>
</dbReference>
<reference evidence="13" key="1">
    <citation type="submission" date="2023-01" db="EMBL/GenBank/DDBJ databases">
        <title>Metagenome sequencing of chrysophaentin producing Chrysophaeum taylorii.</title>
        <authorList>
            <person name="Davison J."/>
            <person name="Bewley C."/>
        </authorList>
    </citation>
    <scope>NUCLEOTIDE SEQUENCE</scope>
    <source>
        <strain evidence="13">NIES-1699</strain>
    </source>
</reference>
<name>A0AAD7XJW0_9STRA</name>
<evidence type="ECO:0000313" key="13">
    <source>
        <dbReference type="EMBL" id="KAJ8605187.1"/>
    </source>
</evidence>
<keyword evidence="4 9" id="KW-0863">Zinc-finger</keyword>
<dbReference type="InterPro" id="IPR000571">
    <property type="entry name" value="Znf_CCCH"/>
</dbReference>
<feature type="region of interest" description="Disordered" evidence="10">
    <location>
        <begin position="180"/>
        <end position="205"/>
    </location>
</feature>
<evidence type="ECO:0000313" key="14">
    <source>
        <dbReference type="Proteomes" id="UP001230188"/>
    </source>
</evidence>
<feature type="region of interest" description="Disordered" evidence="10">
    <location>
        <begin position="286"/>
        <end position="313"/>
    </location>
</feature>
<dbReference type="PANTHER" id="PTHR14089:SF2">
    <property type="entry name" value="PRE-MRNA-SPLICING FACTOR CWC2"/>
    <property type="match status" value="1"/>
</dbReference>
<evidence type="ECO:0000256" key="6">
    <source>
        <dbReference type="ARBA" id="ARBA00022884"/>
    </source>
</evidence>
<evidence type="ECO:0000259" key="11">
    <source>
        <dbReference type="PROSITE" id="PS50020"/>
    </source>
</evidence>
<dbReference type="InterPro" id="IPR012677">
    <property type="entry name" value="Nucleotide-bd_a/b_plait_sf"/>
</dbReference>
<evidence type="ECO:0000256" key="3">
    <source>
        <dbReference type="ARBA" id="ARBA00022723"/>
    </source>
</evidence>
<keyword evidence="2" id="KW-0507">mRNA processing</keyword>
<dbReference type="SMART" id="SM00456">
    <property type="entry name" value="WW"/>
    <property type="match status" value="3"/>
</dbReference>
<keyword evidence="3 9" id="KW-0479">Metal-binding</keyword>
<feature type="domain" description="C3H1-type" evidence="12">
    <location>
        <begin position="110"/>
        <end position="132"/>
    </location>
</feature>
<dbReference type="GO" id="GO:0071007">
    <property type="term" value="C:U2-type catalytic step 2 spliceosome"/>
    <property type="evidence" value="ECO:0007669"/>
    <property type="project" value="TreeGrafter"/>
</dbReference>
<dbReference type="Pfam" id="PF16131">
    <property type="entry name" value="Torus"/>
    <property type="match status" value="1"/>
</dbReference>
<dbReference type="SUPFAM" id="SSF51045">
    <property type="entry name" value="WW domain"/>
    <property type="match status" value="2"/>
</dbReference>
<dbReference type="PROSITE" id="PS50103">
    <property type="entry name" value="ZF_C3H1"/>
    <property type="match status" value="1"/>
</dbReference>
<organism evidence="13 14">
    <name type="scientific">Chrysophaeum taylorii</name>
    <dbReference type="NCBI Taxonomy" id="2483200"/>
    <lineage>
        <taxon>Eukaryota</taxon>
        <taxon>Sar</taxon>
        <taxon>Stramenopiles</taxon>
        <taxon>Ochrophyta</taxon>
        <taxon>Pelagophyceae</taxon>
        <taxon>Pelagomonadales</taxon>
        <taxon>Pelagomonadaceae</taxon>
        <taxon>Chrysophaeum</taxon>
    </lineage>
</organism>
<keyword evidence="7" id="KW-0508">mRNA splicing</keyword>
<dbReference type="GO" id="GO:0008380">
    <property type="term" value="P:RNA splicing"/>
    <property type="evidence" value="ECO:0007669"/>
    <property type="project" value="UniProtKB-KW"/>
</dbReference>
<accession>A0AAD7XJW0</accession>
<evidence type="ECO:0000256" key="9">
    <source>
        <dbReference type="PROSITE-ProRule" id="PRU00723"/>
    </source>
</evidence>
<dbReference type="InterPro" id="IPR032297">
    <property type="entry name" value="Torus"/>
</dbReference>
<dbReference type="Proteomes" id="UP001230188">
    <property type="component" value="Unassembled WGS sequence"/>
</dbReference>
<keyword evidence="14" id="KW-1185">Reference proteome</keyword>
<evidence type="ECO:0000256" key="2">
    <source>
        <dbReference type="ARBA" id="ARBA00022664"/>
    </source>
</evidence>
<feature type="domain" description="WW" evidence="11">
    <location>
        <begin position="389"/>
        <end position="417"/>
    </location>
</feature>
<evidence type="ECO:0000259" key="12">
    <source>
        <dbReference type="PROSITE" id="PS50103"/>
    </source>
</evidence>
<evidence type="ECO:0000256" key="1">
    <source>
        <dbReference type="ARBA" id="ARBA00004123"/>
    </source>
</evidence>
<dbReference type="PANTHER" id="PTHR14089">
    <property type="entry name" value="PRE-MRNA-SPLICING FACTOR RBM22"/>
    <property type="match status" value="1"/>
</dbReference>
<dbReference type="InterPro" id="IPR039171">
    <property type="entry name" value="Cwc2/Slt11"/>
</dbReference>
<dbReference type="SUPFAM" id="SSF54928">
    <property type="entry name" value="RNA-binding domain, RBD"/>
    <property type="match status" value="1"/>
</dbReference>
<dbReference type="Gene3D" id="2.20.70.10">
    <property type="match status" value="3"/>
</dbReference>
<dbReference type="InterPro" id="IPR035979">
    <property type="entry name" value="RBD_domain_sf"/>
</dbReference>
<dbReference type="InterPro" id="IPR001202">
    <property type="entry name" value="WW_dom"/>
</dbReference>
<dbReference type="GO" id="GO:0000974">
    <property type="term" value="C:Prp19 complex"/>
    <property type="evidence" value="ECO:0007669"/>
    <property type="project" value="TreeGrafter"/>
</dbReference>
<dbReference type="GO" id="GO:0036002">
    <property type="term" value="F:pre-mRNA binding"/>
    <property type="evidence" value="ECO:0007669"/>
    <property type="project" value="TreeGrafter"/>
</dbReference>
<proteinExistence type="predicted"/>
<keyword evidence="8" id="KW-0539">Nucleus</keyword>
<feature type="domain" description="WW" evidence="11">
    <location>
        <begin position="355"/>
        <end position="383"/>
    </location>
</feature>
<dbReference type="AlphaFoldDB" id="A0AAD7XJW0"/>
<evidence type="ECO:0000256" key="4">
    <source>
        <dbReference type="ARBA" id="ARBA00022771"/>
    </source>
</evidence>
<evidence type="ECO:0000256" key="7">
    <source>
        <dbReference type="ARBA" id="ARBA00023187"/>
    </source>
</evidence>
<dbReference type="PROSITE" id="PS01159">
    <property type="entry name" value="WW_DOMAIN_1"/>
    <property type="match status" value="2"/>
</dbReference>
<gene>
    <name evidence="13" type="ORF">CTAYLR_000397</name>
</gene>
<sequence>METHPALRARRNPRRSESSAYSVQAIMSSQRAAKEAEEAGGAAKRRYGALDYAGYGGDAKRQRARAQIADEEGSGDAAMVPEHRRRALTRCVPHRDSGATEGADAGNALFCLDFARGSCPDGDACTHRHEVPKPADDANPSVLNATYDVFGRKRSALTTAWERLHGKKEEGANDLDNAALQVDGLKPPPRQRTELCGGPTGKHVRTPRGALDAAVRKAFGVFGQIAETRVAIRDRKSTAIVVFAGRACAEFAKEAMTGQGLTPESPGILQVRWACEPDAADDPAPNFEPAVRTAPPPLVVRTDEPPKAPPGWSAVLDAKSRRYYYYHADTKQTTWTLPSTAPASEPSQQRPDVEWTEYFDANAQRPYWANTRTREVTWTNPQSKGGDDWVRTVDPATGAPYWANARTRETSWTDPTSKAAATERAESKPTTPPSVEHDRPIRDPGTAEQEGSEPRPALSSPDIAG</sequence>
<dbReference type="CDD" id="cd00201">
    <property type="entry name" value="WW"/>
    <property type="match status" value="2"/>
</dbReference>
<protein>
    <submittedName>
        <fullName evidence="13">Uncharacterized protein</fullName>
    </submittedName>
</protein>
<dbReference type="GO" id="GO:0071006">
    <property type="term" value="C:U2-type catalytic step 1 spliceosome"/>
    <property type="evidence" value="ECO:0007669"/>
    <property type="project" value="TreeGrafter"/>
</dbReference>
<feature type="region of interest" description="Disordered" evidence="10">
    <location>
        <begin position="400"/>
        <end position="465"/>
    </location>
</feature>
<dbReference type="Pfam" id="PF00397">
    <property type="entry name" value="WW"/>
    <property type="match status" value="2"/>
</dbReference>
<keyword evidence="6" id="KW-0694">RNA-binding</keyword>
<dbReference type="GO" id="GO:0008270">
    <property type="term" value="F:zinc ion binding"/>
    <property type="evidence" value="ECO:0007669"/>
    <property type="project" value="UniProtKB-KW"/>
</dbReference>
<feature type="region of interest" description="Disordered" evidence="10">
    <location>
        <begin position="1"/>
        <end position="23"/>
    </location>
</feature>
<dbReference type="InterPro" id="IPR036020">
    <property type="entry name" value="WW_dom_sf"/>
</dbReference>
<dbReference type="PROSITE" id="PS50020">
    <property type="entry name" value="WW_DOMAIN_2"/>
    <property type="match status" value="3"/>
</dbReference>
<comment type="subcellular location">
    <subcellularLocation>
        <location evidence="1">Nucleus</location>
    </subcellularLocation>
</comment>
<dbReference type="GO" id="GO:0006397">
    <property type="term" value="P:mRNA processing"/>
    <property type="evidence" value="ECO:0007669"/>
    <property type="project" value="UniProtKB-KW"/>
</dbReference>
<evidence type="ECO:0000256" key="10">
    <source>
        <dbReference type="SAM" id="MobiDB-lite"/>
    </source>
</evidence>